<evidence type="ECO:0000313" key="3">
    <source>
        <dbReference type="Proteomes" id="UP001557470"/>
    </source>
</evidence>
<keyword evidence="3" id="KW-1185">Reference proteome</keyword>
<dbReference type="AlphaFoldDB" id="A0ABD0WXI7"/>
<reference evidence="2 3" key="1">
    <citation type="submission" date="2024-06" db="EMBL/GenBank/DDBJ databases">
        <authorList>
            <person name="Pan Q."/>
            <person name="Wen M."/>
            <person name="Jouanno E."/>
            <person name="Zahm M."/>
            <person name="Klopp C."/>
            <person name="Cabau C."/>
            <person name="Louis A."/>
            <person name="Berthelot C."/>
            <person name="Parey E."/>
            <person name="Roest Crollius H."/>
            <person name="Montfort J."/>
            <person name="Robinson-Rechavi M."/>
            <person name="Bouchez O."/>
            <person name="Lampietro C."/>
            <person name="Lopez Roques C."/>
            <person name="Donnadieu C."/>
            <person name="Postlethwait J."/>
            <person name="Bobe J."/>
            <person name="Verreycken H."/>
            <person name="Guiguen Y."/>
        </authorList>
    </citation>
    <scope>NUCLEOTIDE SEQUENCE [LARGE SCALE GENOMIC DNA]</scope>
    <source>
        <strain evidence="2">Up_M1</strain>
        <tissue evidence="2">Testis</tissue>
    </source>
</reference>
<accession>A0ABD0WXI7</accession>
<evidence type="ECO:0000256" key="1">
    <source>
        <dbReference type="SAM" id="MobiDB-lite"/>
    </source>
</evidence>
<dbReference type="Proteomes" id="UP001557470">
    <property type="component" value="Unassembled WGS sequence"/>
</dbReference>
<feature type="region of interest" description="Disordered" evidence="1">
    <location>
        <begin position="38"/>
        <end position="59"/>
    </location>
</feature>
<evidence type="ECO:0000313" key="2">
    <source>
        <dbReference type="EMBL" id="KAL0985141.1"/>
    </source>
</evidence>
<organism evidence="2 3">
    <name type="scientific">Umbra pygmaea</name>
    <name type="common">Eastern mudminnow</name>
    <dbReference type="NCBI Taxonomy" id="75934"/>
    <lineage>
        <taxon>Eukaryota</taxon>
        <taxon>Metazoa</taxon>
        <taxon>Chordata</taxon>
        <taxon>Craniata</taxon>
        <taxon>Vertebrata</taxon>
        <taxon>Euteleostomi</taxon>
        <taxon>Actinopterygii</taxon>
        <taxon>Neopterygii</taxon>
        <taxon>Teleostei</taxon>
        <taxon>Protacanthopterygii</taxon>
        <taxon>Esociformes</taxon>
        <taxon>Umbridae</taxon>
        <taxon>Umbra</taxon>
    </lineage>
</organism>
<protein>
    <submittedName>
        <fullName evidence="2">Uncharacterized protein</fullName>
    </submittedName>
</protein>
<proteinExistence type="predicted"/>
<name>A0ABD0WXI7_UMBPY</name>
<dbReference type="EMBL" id="JAGEUA010000004">
    <property type="protein sequence ID" value="KAL0985141.1"/>
    <property type="molecule type" value="Genomic_DNA"/>
</dbReference>
<gene>
    <name evidence="2" type="ORF">UPYG_G00153370</name>
</gene>
<sequence>MAVLHSRLCSANSDRRSWEAAAVNNTSLEKRIDFAHTPQGQTDINRKMAREEEEEMEGGIGRRDLVSTKDITHYISSAVVSTLRNRAT</sequence>
<comment type="caution">
    <text evidence="2">The sequence shown here is derived from an EMBL/GenBank/DDBJ whole genome shotgun (WGS) entry which is preliminary data.</text>
</comment>